<keyword evidence="8" id="KW-0865">Zymogen</keyword>
<proteinExistence type="predicted"/>
<protein>
    <recommendedName>
        <fullName evidence="13">Metalloendopeptidase</fullName>
        <ecNumber evidence="13">3.4.24.-</ecNumber>
    </recommendedName>
</protein>
<evidence type="ECO:0000256" key="11">
    <source>
        <dbReference type="PROSITE-ProRule" id="PRU01005"/>
    </source>
</evidence>
<dbReference type="Pfam" id="PF01549">
    <property type="entry name" value="ShK"/>
    <property type="match status" value="3"/>
</dbReference>
<keyword evidence="7 12" id="KW-0482">Metalloprotease</keyword>
<reference evidence="16 17" key="2">
    <citation type="submission" date="2018-11" db="EMBL/GenBank/DDBJ databases">
        <authorList>
            <consortium name="Pathogen Informatics"/>
        </authorList>
    </citation>
    <scope>NUCLEOTIDE SEQUENCE [LARGE SCALE GENOMIC DNA]</scope>
</reference>
<dbReference type="EC" id="3.4.24.-" evidence="13"/>
<keyword evidence="17" id="KW-1185">Reference proteome</keyword>
<name>A0A0N4TK79_BRUPA</name>
<keyword evidence="9 11" id="KW-1015">Disulfide bond</keyword>
<dbReference type="EMBL" id="UZAD01013139">
    <property type="protein sequence ID" value="VDN89882.1"/>
    <property type="molecule type" value="Genomic_DNA"/>
</dbReference>
<keyword evidence="6 12" id="KW-0862">Zinc</keyword>
<comment type="caution">
    <text evidence="11">Lacks conserved residue(s) required for the propagation of feature annotation.</text>
</comment>
<feature type="domain" description="ShKT" evidence="14">
    <location>
        <begin position="391"/>
        <end position="425"/>
    </location>
</feature>
<feature type="binding site" evidence="12">
    <location>
        <position position="200"/>
    </location>
    <ligand>
        <name>Zn(2+)</name>
        <dbReference type="ChEBI" id="CHEBI:29105"/>
        <note>catalytic</note>
    </ligand>
</feature>
<keyword evidence="4" id="KW-0732">Signal</keyword>
<evidence type="ECO:0000256" key="2">
    <source>
        <dbReference type="ARBA" id="ARBA00022670"/>
    </source>
</evidence>
<evidence type="ECO:0000256" key="8">
    <source>
        <dbReference type="ARBA" id="ARBA00023145"/>
    </source>
</evidence>
<keyword evidence="2 12" id="KW-0645">Protease</keyword>
<dbReference type="AlphaFoldDB" id="A0A0N4TK79"/>
<evidence type="ECO:0000256" key="6">
    <source>
        <dbReference type="ARBA" id="ARBA00022833"/>
    </source>
</evidence>
<dbReference type="InterPro" id="IPR001506">
    <property type="entry name" value="Peptidase_M12A"/>
</dbReference>
<dbReference type="GO" id="GO:0008270">
    <property type="term" value="F:zinc ion binding"/>
    <property type="evidence" value="ECO:0007669"/>
    <property type="project" value="UniProtKB-UniRule"/>
</dbReference>
<comment type="function">
    <text evidence="1">Metalloprotease.</text>
</comment>
<dbReference type="SUPFAM" id="SSF55486">
    <property type="entry name" value="Metalloproteases ('zincins'), catalytic domain"/>
    <property type="match status" value="1"/>
</dbReference>
<dbReference type="InterPro" id="IPR006026">
    <property type="entry name" value="Peptidase_Metallo"/>
</dbReference>
<evidence type="ECO:0000256" key="13">
    <source>
        <dbReference type="RuleBase" id="RU361183"/>
    </source>
</evidence>
<dbReference type="InterPro" id="IPR024079">
    <property type="entry name" value="MetalloPept_cat_dom_sf"/>
</dbReference>
<feature type="binding site" evidence="12">
    <location>
        <position position="196"/>
    </location>
    <ligand>
        <name>Zn(2+)</name>
        <dbReference type="ChEBI" id="CHEBI:29105"/>
        <note>catalytic</note>
    </ligand>
</feature>
<sequence>MIFLKISLYVIAHESILHTAVTAMNDVDDLKYFNRRKADYETFLTPTDFAMASELDDHWQNSDDWVLYKTDKFEGDMDINVIDLANIYRNVDNDDTNSQNNVLYNAVRNRHQLWPSSRIPYAISSQYSPYSRSIIAAAMEEYMKHTCVRWVPRSVKDYDYIYIVPDRGCYSMVGKTGGKQTVSLGTGCIQKGIIMHELMHAVGFFHEQSRTDRDKHITVLWRNIQPGMQGQFEKYDHGLVDSLGADYDYDSIMHYGPQAFSRNGQPTLVPKIPISIGQRLKFSTLDIFKINKLYNCSLRKYLKFIFFLQINSKEVKSVTETQRIVATTASEISQEPTNASIHLIITESCKNIRSDCDELVTYGWCIGNPRWMKHYCSKSCGMCSNFTVQPCVDQRLDCFTLLQNGHCTISNAFMQAFCSKSCGFCKSIEMLSNKTAATTKLPTTTLTMTTTEATTRKFSRLKQSFGTAWRKLISSKINPAEVSSTQKLCSDRKRFCTHWKNVGFCKGLFSSFMMENCQRSCKTCTDEYDDKYSK</sequence>
<dbReference type="GO" id="GO:0006508">
    <property type="term" value="P:proteolysis"/>
    <property type="evidence" value="ECO:0007669"/>
    <property type="project" value="UniProtKB-KW"/>
</dbReference>
<evidence type="ECO:0000259" key="14">
    <source>
        <dbReference type="PROSITE" id="PS51670"/>
    </source>
</evidence>
<dbReference type="PANTHER" id="PTHR10127:SF897">
    <property type="entry name" value="ZINC METALLOPROTEINASE NAS-15"/>
    <property type="match status" value="1"/>
</dbReference>
<keyword evidence="10" id="KW-0325">Glycoprotein</keyword>
<keyword evidence="5 12" id="KW-0378">Hydrolase</keyword>
<evidence type="ECO:0000256" key="10">
    <source>
        <dbReference type="ARBA" id="ARBA00023180"/>
    </source>
</evidence>
<dbReference type="FunFam" id="3.40.390.10:FF:000015">
    <property type="entry name" value="Meprin A subunit"/>
    <property type="match status" value="1"/>
</dbReference>
<feature type="active site" evidence="12">
    <location>
        <position position="197"/>
    </location>
</feature>
<evidence type="ECO:0000256" key="4">
    <source>
        <dbReference type="ARBA" id="ARBA00022729"/>
    </source>
</evidence>
<organism evidence="18">
    <name type="scientific">Brugia pahangi</name>
    <name type="common">Filarial nematode worm</name>
    <dbReference type="NCBI Taxonomy" id="6280"/>
    <lineage>
        <taxon>Eukaryota</taxon>
        <taxon>Metazoa</taxon>
        <taxon>Ecdysozoa</taxon>
        <taxon>Nematoda</taxon>
        <taxon>Chromadorea</taxon>
        <taxon>Rhabditida</taxon>
        <taxon>Spirurina</taxon>
        <taxon>Spiruromorpha</taxon>
        <taxon>Filarioidea</taxon>
        <taxon>Onchocercidae</taxon>
        <taxon>Brugia</taxon>
    </lineage>
</organism>
<dbReference type="PANTHER" id="PTHR10127">
    <property type="entry name" value="DISCOIDIN, CUB, EGF, LAMININ , AND ZINC METALLOPROTEASE DOMAIN CONTAINING"/>
    <property type="match status" value="1"/>
</dbReference>
<dbReference type="SMART" id="SM00235">
    <property type="entry name" value="ZnMc"/>
    <property type="match status" value="1"/>
</dbReference>
<dbReference type="CDD" id="cd04280">
    <property type="entry name" value="ZnMc_astacin_like"/>
    <property type="match status" value="1"/>
</dbReference>
<dbReference type="PROSITE" id="PS51670">
    <property type="entry name" value="SHKT"/>
    <property type="match status" value="3"/>
</dbReference>
<dbReference type="WBParaSite" id="BPAG_0000873401-mRNA-1">
    <property type="protein sequence ID" value="BPAG_0000873401-mRNA-1"/>
    <property type="gene ID" value="BPAG_0000873401"/>
</dbReference>
<evidence type="ECO:0000256" key="12">
    <source>
        <dbReference type="PROSITE-ProRule" id="PRU01211"/>
    </source>
</evidence>
<dbReference type="InterPro" id="IPR034035">
    <property type="entry name" value="Astacin-like_dom"/>
</dbReference>
<feature type="domain" description="Peptidase M12A" evidence="15">
    <location>
        <begin position="105"/>
        <end position="297"/>
    </location>
</feature>
<feature type="disulfide bond" evidence="11">
    <location>
        <begin position="391"/>
        <end position="425"/>
    </location>
</feature>
<evidence type="ECO:0000256" key="9">
    <source>
        <dbReference type="ARBA" id="ARBA00023157"/>
    </source>
</evidence>
<dbReference type="PRINTS" id="PR00480">
    <property type="entry name" value="ASTACIN"/>
</dbReference>
<evidence type="ECO:0000313" key="18">
    <source>
        <dbReference type="WBParaSite" id="BPAG_0000873401-mRNA-1"/>
    </source>
</evidence>
<dbReference type="STRING" id="6280.A0A0N4TK79"/>
<dbReference type="Pfam" id="PF01400">
    <property type="entry name" value="Astacin"/>
    <property type="match status" value="1"/>
</dbReference>
<keyword evidence="3 12" id="KW-0479">Metal-binding</keyword>
<evidence type="ECO:0000256" key="7">
    <source>
        <dbReference type="ARBA" id="ARBA00023049"/>
    </source>
</evidence>
<gene>
    <name evidence="16" type="ORF">BPAG_LOCUS8696</name>
</gene>
<accession>A0A0N4TK79</accession>
<evidence type="ECO:0000256" key="5">
    <source>
        <dbReference type="ARBA" id="ARBA00022801"/>
    </source>
</evidence>
<dbReference type="Gene3D" id="3.40.390.10">
    <property type="entry name" value="Collagenase (Catalytic Domain)"/>
    <property type="match status" value="1"/>
</dbReference>
<dbReference type="SMART" id="SM00254">
    <property type="entry name" value="ShKT"/>
    <property type="match status" value="3"/>
</dbReference>
<feature type="disulfide bond" evidence="11">
    <location>
        <begin position="349"/>
        <end position="383"/>
    </location>
</feature>
<evidence type="ECO:0000313" key="17">
    <source>
        <dbReference type="Proteomes" id="UP000278627"/>
    </source>
</evidence>
<feature type="domain" description="ShKT" evidence="14">
    <location>
        <begin position="489"/>
        <end position="524"/>
    </location>
</feature>
<comment type="cofactor">
    <cofactor evidence="12 13">
        <name>Zn(2+)</name>
        <dbReference type="ChEBI" id="CHEBI:29105"/>
    </cofactor>
    <text evidence="12 13">Binds 1 zinc ion per subunit.</text>
</comment>
<evidence type="ECO:0000259" key="15">
    <source>
        <dbReference type="PROSITE" id="PS51864"/>
    </source>
</evidence>
<dbReference type="GO" id="GO:0004222">
    <property type="term" value="F:metalloendopeptidase activity"/>
    <property type="evidence" value="ECO:0007669"/>
    <property type="project" value="UniProtKB-UniRule"/>
</dbReference>
<reference evidence="18" key="1">
    <citation type="submission" date="2017-02" db="UniProtKB">
        <authorList>
            <consortium name="WormBaseParasite"/>
        </authorList>
    </citation>
    <scope>IDENTIFICATION</scope>
</reference>
<dbReference type="InterPro" id="IPR003582">
    <property type="entry name" value="ShKT_dom"/>
</dbReference>
<evidence type="ECO:0000256" key="1">
    <source>
        <dbReference type="ARBA" id="ARBA00002657"/>
    </source>
</evidence>
<feature type="binding site" evidence="12">
    <location>
        <position position="206"/>
    </location>
    <ligand>
        <name>Zn(2+)</name>
        <dbReference type="ChEBI" id="CHEBI:29105"/>
        <note>catalytic</note>
    </ligand>
</feature>
<evidence type="ECO:0000313" key="16">
    <source>
        <dbReference type="EMBL" id="VDN89882.1"/>
    </source>
</evidence>
<dbReference type="PROSITE" id="PS51864">
    <property type="entry name" value="ASTACIN"/>
    <property type="match status" value="1"/>
</dbReference>
<feature type="domain" description="ShKT" evidence="14">
    <location>
        <begin position="349"/>
        <end position="383"/>
    </location>
</feature>
<dbReference type="Proteomes" id="UP000278627">
    <property type="component" value="Unassembled WGS sequence"/>
</dbReference>
<dbReference type="Gene3D" id="1.10.10.1940">
    <property type="match status" value="2"/>
</dbReference>
<evidence type="ECO:0000256" key="3">
    <source>
        <dbReference type="ARBA" id="ARBA00022723"/>
    </source>
</evidence>